<evidence type="ECO:0000256" key="1">
    <source>
        <dbReference type="SAM" id="MobiDB-lite"/>
    </source>
</evidence>
<dbReference type="EMBL" id="JACEEZ010006064">
    <property type="protein sequence ID" value="KAG0725069.1"/>
    <property type="molecule type" value="Genomic_DNA"/>
</dbReference>
<reference evidence="2" key="1">
    <citation type="submission" date="2020-07" db="EMBL/GenBank/DDBJ databases">
        <title>The High-quality genome of the commercially important snow crab, Chionoecetes opilio.</title>
        <authorList>
            <person name="Jeong J.-H."/>
            <person name="Ryu S."/>
        </authorList>
    </citation>
    <scope>NUCLEOTIDE SEQUENCE</scope>
    <source>
        <strain evidence="2">MADBK_172401_WGS</strain>
        <tissue evidence="2">Digestive gland</tissue>
    </source>
</reference>
<sequence>MQTIRPLSMLPPGGRQQKVFNSLKRRSCTRGSGGQETDGGCAGEPDTVTGLPHQCQATGAMEEAAEGKAMAQASGGGVSLVSRGHLLESEDEFEDLDYDSIHDDRIFDDGEDDGDEVEERDGEGEITRNARKMEKLLATGKIRIVTVGHKASPPPAKRTGNIIVHPVKRMRTEGGGGTAGDPMCSELRRINEVAKERNNILQNFTQQLLRRNEVHHRENMQLITHQHETLREQNELTHMLLQSMIHMHTHKED</sequence>
<gene>
    <name evidence="2" type="ORF">GWK47_039306</name>
</gene>
<evidence type="ECO:0000313" key="2">
    <source>
        <dbReference type="EMBL" id="KAG0725069.1"/>
    </source>
</evidence>
<keyword evidence="3" id="KW-1185">Reference proteome</keyword>
<dbReference type="Proteomes" id="UP000770661">
    <property type="component" value="Unassembled WGS sequence"/>
</dbReference>
<feature type="region of interest" description="Disordered" evidence="1">
    <location>
        <begin position="25"/>
        <end position="47"/>
    </location>
</feature>
<feature type="compositionally biased region" description="Gly residues" evidence="1">
    <location>
        <begin position="31"/>
        <end position="42"/>
    </location>
</feature>
<protein>
    <submittedName>
        <fullName evidence="2">Uncharacterized protein</fullName>
    </submittedName>
</protein>
<evidence type="ECO:0000313" key="3">
    <source>
        <dbReference type="Proteomes" id="UP000770661"/>
    </source>
</evidence>
<proteinExistence type="predicted"/>
<name>A0A8J4YM25_CHIOP</name>
<accession>A0A8J4YM25</accession>
<feature type="compositionally biased region" description="Acidic residues" evidence="1">
    <location>
        <begin position="109"/>
        <end position="122"/>
    </location>
</feature>
<comment type="caution">
    <text evidence="2">The sequence shown here is derived from an EMBL/GenBank/DDBJ whole genome shotgun (WGS) entry which is preliminary data.</text>
</comment>
<dbReference type="AlphaFoldDB" id="A0A8J4YM25"/>
<organism evidence="2 3">
    <name type="scientific">Chionoecetes opilio</name>
    <name type="common">Atlantic snow crab</name>
    <name type="synonym">Cancer opilio</name>
    <dbReference type="NCBI Taxonomy" id="41210"/>
    <lineage>
        <taxon>Eukaryota</taxon>
        <taxon>Metazoa</taxon>
        <taxon>Ecdysozoa</taxon>
        <taxon>Arthropoda</taxon>
        <taxon>Crustacea</taxon>
        <taxon>Multicrustacea</taxon>
        <taxon>Malacostraca</taxon>
        <taxon>Eumalacostraca</taxon>
        <taxon>Eucarida</taxon>
        <taxon>Decapoda</taxon>
        <taxon>Pleocyemata</taxon>
        <taxon>Brachyura</taxon>
        <taxon>Eubrachyura</taxon>
        <taxon>Majoidea</taxon>
        <taxon>Majidae</taxon>
        <taxon>Chionoecetes</taxon>
    </lineage>
</organism>
<feature type="region of interest" description="Disordered" evidence="1">
    <location>
        <begin position="104"/>
        <end position="123"/>
    </location>
</feature>